<dbReference type="PANTHER" id="PTHR31227:SF1">
    <property type="entry name" value="DOMAIN OF UNKNOWN FUNCTION WSN DOMAIN-CONTAINING PROTEIN"/>
    <property type="match status" value="1"/>
</dbReference>
<reference evidence="1" key="2">
    <citation type="submission" date="2022-06" db="UniProtKB">
        <authorList>
            <consortium name="EnsemblMetazoa"/>
        </authorList>
    </citation>
    <scope>IDENTIFICATION</scope>
    <source>
        <strain evidence="1">DF5081</strain>
    </source>
</reference>
<dbReference type="Proteomes" id="UP000005237">
    <property type="component" value="Unassembled WGS sequence"/>
</dbReference>
<dbReference type="AlphaFoldDB" id="A0A8R1HNF9"/>
<reference evidence="2" key="1">
    <citation type="submission" date="2010-08" db="EMBL/GenBank/DDBJ databases">
        <authorList>
            <consortium name="Caenorhabditis japonica Sequencing Consortium"/>
            <person name="Wilson R.K."/>
        </authorList>
    </citation>
    <scope>NUCLEOTIDE SEQUENCE [LARGE SCALE GENOMIC DNA]</scope>
    <source>
        <strain evidence="2">DF5081</strain>
    </source>
</reference>
<dbReference type="PANTHER" id="PTHR31227">
    <property type="entry name" value="PROTEIN CBG15697"/>
    <property type="match status" value="1"/>
</dbReference>
<organism evidence="1 2">
    <name type="scientific">Caenorhabditis japonica</name>
    <dbReference type="NCBI Taxonomy" id="281687"/>
    <lineage>
        <taxon>Eukaryota</taxon>
        <taxon>Metazoa</taxon>
        <taxon>Ecdysozoa</taxon>
        <taxon>Nematoda</taxon>
        <taxon>Chromadorea</taxon>
        <taxon>Rhabditida</taxon>
        <taxon>Rhabditina</taxon>
        <taxon>Rhabditomorpha</taxon>
        <taxon>Rhabditoidea</taxon>
        <taxon>Rhabditidae</taxon>
        <taxon>Peloderinae</taxon>
        <taxon>Caenorhabditis</taxon>
    </lineage>
</organism>
<evidence type="ECO:0000313" key="1">
    <source>
        <dbReference type="EnsemblMetazoa" id="CJA06665.1"/>
    </source>
</evidence>
<evidence type="ECO:0000313" key="2">
    <source>
        <dbReference type="Proteomes" id="UP000005237"/>
    </source>
</evidence>
<sequence>MFNVSYLPVEVYQLSQSTKLLIQELNLTKPDSKKALNFAEAFVRKVSRIFIISETFVLDQETNEFIDSLEEAASFLPKIELYQQLTDKNQSHLLTESLDSVLASLSVIKNLEDSTQKQVITSHLDIIENLLGKTVKVSDKQALIGFPRGSLDVQLLFKDLEDEWLKKVLNNGNTLRELKCILTPIRFFQAQVLTENKWKYARNVSSMMIRQNRMKFKSIVASKPISTSNSIENAKKALRKPRPLGYLKNLALDKFKQLLKSLPIFRNLSNELLELRNSREYVESVLDAIKVIVFNESFSLRNDPEKLVAYLKENFTTNQYVSFVHQYSTNLTFIENQRKQIVKVLSQAVKIRNTLTNEIFINISHLCTPQLKSDLKAVQNYVKMLNSLTPLTNTERVAIEELPSMLSSARNITDKWRELWKNNKTTQSFRRLAYFPFARETSFQLACSQRALMLYREHDLRQKLQNFALNGRALANKIESVPHVKKQFNDSDWRHFLSINKSITILLFEVEKLSRTLTTEDQSLKSFGNALSVLDRINVSTFNFPLMIRTLEKLKTMSIGQSREVSDFENILKQLEGLQFAAMRRKNSLMILLAHTDHFFQSFFSKQSKSDW</sequence>
<proteinExistence type="predicted"/>
<dbReference type="EnsemblMetazoa" id="CJA06665.1">
    <property type="protein sequence ID" value="CJA06665.1"/>
    <property type="gene ID" value="WBGene00125869"/>
</dbReference>
<accession>A0A8R1HNF9</accession>
<name>A0A8R1HNF9_CAEJA</name>
<keyword evidence="2" id="KW-1185">Reference proteome</keyword>
<protein>
    <submittedName>
        <fullName evidence="1">Uncharacterized protein</fullName>
    </submittedName>
</protein>